<keyword evidence="2" id="KW-0472">Membrane</keyword>
<keyword evidence="2" id="KW-0812">Transmembrane</keyword>
<evidence type="ECO:0000313" key="4">
    <source>
        <dbReference type="Proteomes" id="UP000799424"/>
    </source>
</evidence>
<reference evidence="3" key="1">
    <citation type="journal article" date="2020" name="Stud. Mycol.">
        <title>101 Dothideomycetes genomes: a test case for predicting lifestyles and emergence of pathogens.</title>
        <authorList>
            <person name="Haridas S."/>
            <person name="Albert R."/>
            <person name="Binder M."/>
            <person name="Bloem J."/>
            <person name="Labutti K."/>
            <person name="Salamov A."/>
            <person name="Andreopoulos B."/>
            <person name="Baker S."/>
            <person name="Barry K."/>
            <person name="Bills G."/>
            <person name="Bluhm B."/>
            <person name="Cannon C."/>
            <person name="Castanera R."/>
            <person name="Culley D."/>
            <person name="Daum C."/>
            <person name="Ezra D."/>
            <person name="Gonzalez J."/>
            <person name="Henrissat B."/>
            <person name="Kuo A."/>
            <person name="Liang C."/>
            <person name="Lipzen A."/>
            <person name="Lutzoni F."/>
            <person name="Magnuson J."/>
            <person name="Mondo S."/>
            <person name="Nolan M."/>
            <person name="Ohm R."/>
            <person name="Pangilinan J."/>
            <person name="Park H.-J."/>
            <person name="Ramirez L."/>
            <person name="Alfaro M."/>
            <person name="Sun H."/>
            <person name="Tritt A."/>
            <person name="Yoshinaga Y."/>
            <person name="Zwiers L.-H."/>
            <person name="Turgeon B."/>
            <person name="Goodwin S."/>
            <person name="Spatafora J."/>
            <person name="Crous P."/>
            <person name="Grigoriev I."/>
        </authorList>
    </citation>
    <scope>NUCLEOTIDE SEQUENCE</scope>
    <source>
        <strain evidence="3">CBS 113818</strain>
    </source>
</reference>
<dbReference type="Proteomes" id="UP000799424">
    <property type="component" value="Unassembled WGS sequence"/>
</dbReference>
<feature type="region of interest" description="Disordered" evidence="1">
    <location>
        <begin position="9"/>
        <end position="42"/>
    </location>
</feature>
<feature type="non-terminal residue" evidence="3">
    <location>
        <position position="246"/>
    </location>
</feature>
<accession>A0A6A6ZUI7</accession>
<proteinExistence type="predicted"/>
<keyword evidence="4" id="KW-1185">Reference proteome</keyword>
<gene>
    <name evidence="3" type="ORF">CC86DRAFT_371799</name>
</gene>
<protein>
    <recommendedName>
        <fullName evidence="5">Apple domain-containing protein</fullName>
    </recommendedName>
</protein>
<dbReference type="OrthoDB" id="5358884at2759"/>
<keyword evidence="2" id="KW-1133">Transmembrane helix</keyword>
<feature type="transmembrane region" description="Helical" evidence="2">
    <location>
        <begin position="58"/>
        <end position="85"/>
    </location>
</feature>
<dbReference type="AlphaFoldDB" id="A0A6A6ZUI7"/>
<evidence type="ECO:0000256" key="2">
    <source>
        <dbReference type="SAM" id="Phobius"/>
    </source>
</evidence>
<name>A0A6A6ZUI7_9PLEO</name>
<feature type="compositionally biased region" description="Low complexity" evidence="1">
    <location>
        <begin position="94"/>
        <end position="123"/>
    </location>
</feature>
<evidence type="ECO:0008006" key="5">
    <source>
        <dbReference type="Google" id="ProtNLM"/>
    </source>
</evidence>
<evidence type="ECO:0000256" key="1">
    <source>
        <dbReference type="SAM" id="MobiDB-lite"/>
    </source>
</evidence>
<organism evidence="3 4">
    <name type="scientific">Ophiobolus disseminans</name>
    <dbReference type="NCBI Taxonomy" id="1469910"/>
    <lineage>
        <taxon>Eukaryota</taxon>
        <taxon>Fungi</taxon>
        <taxon>Dikarya</taxon>
        <taxon>Ascomycota</taxon>
        <taxon>Pezizomycotina</taxon>
        <taxon>Dothideomycetes</taxon>
        <taxon>Pleosporomycetidae</taxon>
        <taxon>Pleosporales</taxon>
        <taxon>Pleosporineae</taxon>
        <taxon>Phaeosphaeriaceae</taxon>
        <taxon>Ophiobolus</taxon>
    </lineage>
</organism>
<dbReference type="EMBL" id="MU006230">
    <property type="protein sequence ID" value="KAF2824476.1"/>
    <property type="molecule type" value="Genomic_DNA"/>
</dbReference>
<feature type="compositionally biased region" description="Polar residues" evidence="1">
    <location>
        <begin position="29"/>
        <end position="40"/>
    </location>
</feature>
<sequence length="246" mass="26333">MADGLQVSYTDRYPEVSPNKDQIMPEVNQAPSNHGYQTRQMESDDPEYVKILGIRRRYFWALVVLACICIGGAIVGGSVGGSLAVQKAGSKSESTPPQSVAASASSSPSPSTTPSPLATSSTPPSGPYTALPFSQIASINVTCPSSIYTTGIDTLPDYKARQRYQCFNGRNVRDFPDLVAFTAYSLAQCADACSQWNTLPQNISCVGVVIGGLVSTRIQNGNGANCWLKAFVRDRYDSKDDTLAIL</sequence>
<feature type="region of interest" description="Disordered" evidence="1">
    <location>
        <begin position="88"/>
        <end position="124"/>
    </location>
</feature>
<evidence type="ECO:0000313" key="3">
    <source>
        <dbReference type="EMBL" id="KAF2824476.1"/>
    </source>
</evidence>